<evidence type="ECO:0000313" key="3">
    <source>
        <dbReference type="Proteomes" id="UP000596661"/>
    </source>
</evidence>
<reference evidence="2" key="1">
    <citation type="submission" date="2018-11" db="EMBL/GenBank/DDBJ databases">
        <authorList>
            <person name="Grassa J C."/>
        </authorList>
    </citation>
    <scope>NUCLEOTIDE SEQUENCE [LARGE SCALE GENOMIC DNA]</scope>
</reference>
<protein>
    <recommendedName>
        <fullName evidence="1">Reverse transcriptase zinc-binding domain-containing protein</fullName>
    </recommendedName>
</protein>
<name>A0A803NZR5_CANSA</name>
<evidence type="ECO:0000259" key="1">
    <source>
        <dbReference type="Pfam" id="PF13966"/>
    </source>
</evidence>
<reference evidence="2" key="2">
    <citation type="submission" date="2021-03" db="UniProtKB">
        <authorList>
            <consortium name="EnsemblPlants"/>
        </authorList>
    </citation>
    <scope>IDENTIFICATION</scope>
</reference>
<proteinExistence type="predicted"/>
<keyword evidence="3" id="KW-1185">Reference proteome</keyword>
<dbReference type="Gramene" id="evm.model.02.302">
    <property type="protein sequence ID" value="cds.evm.model.02.302"/>
    <property type="gene ID" value="evm.TU.02.302"/>
</dbReference>
<sequence>MLSNFFNERGELMIESLAEWFNGEPSLSTDGSFTVSQAYLSLIKPRLGRCSNVWKEIRKAQVHERVKLFTWKVCKDILPCGSSLRTVFGNESHCTMCSDGEDSIPHHVFQCPFARACLV</sequence>
<accession>A0A803NZR5</accession>
<dbReference type="OMA" id="WEITDIF"/>
<dbReference type="EnsemblPlants" id="evm.model.02.302">
    <property type="protein sequence ID" value="cds.evm.model.02.302"/>
    <property type="gene ID" value="evm.TU.02.302"/>
</dbReference>
<feature type="domain" description="Reverse transcriptase zinc-binding" evidence="1">
    <location>
        <begin position="33"/>
        <end position="116"/>
    </location>
</feature>
<dbReference type="Proteomes" id="UP000596661">
    <property type="component" value="Chromosome 2"/>
</dbReference>
<organism evidence="2 3">
    <name type="scientific">Cannabis sativa</name>
    <name type="common">Hemp</name>
    <name type="synonym">Marijuana</name>
    <dbReference type="NCBI Taxonomy" id="3483"/>
    <lineage>
        <taxon>Eukaryota</taxon>
        <taxon>Viridiplantae</taxon>
        <taxon>Streptophyta</taxon>
        <taxon>Embryophyta</taxon>
        <taxon>Tracheophyta</taxon>
        <taxon>Spermatophyta</taxon>
        <taxon>Magnoliopsida</taxon>
        <taxon>eudicotyledons</taxon>
        <taxon>Gunneridae</taxon>
        <taxon>Pentapetalae</taxon>
        <taxon>rosids</taxon>
        <taxon>fabids</taxon>
        <taxon>Rosales</taxon>
        <taxon>Cannabaceae</taxon>
        <taxon>Cannabis</taxon>
    </lineage>
</organism>
<dbReference type="EMBL" id="UZAU01000097">
    <property type="status" value="NOT_ANNOTATED_CDS"/>
    <property type="molecule type" value="Genomic_DNA"/>
</dbReference>
<dbReference type="Pfam" id="PF13966">
    <property type="entry name" value="zf-RVT"/>
    <property type="match status" value="1"/>
</dbReference>
<dbReference type="InterPro" id="IPR026960">
    <property type="entry name" value="RVT-Znf"/>
</dbReference>
<dbReference type="AlphaFoldDB" id="A0A803NZR5"/>
<evidence type="ECO:0000313" key="2">
    <source>
        <dbReference type="EnsemblPlants" id="cds.evm.model.02.302"/>
    </source>
</evidence>